<dbReference type="GO" id="GO:0016787">
    <property type="term" value="F:hydrolase activity"/>
    <property type="evidence" value="ECO:0007669"/>
    <property type="project" value="UniProtKB-KW"/>
</dbReference>
<dbReference type="InterPro" id="IPR050300">
    <property type="entry name" value="GDXG_lipolytic_enzyme"/>
</dbReference>
<keyword evidence="5" id="KW-1185">Reference proteome</keyword>
<evidence type="ECO:0000256" key="1">
    <source>
        <dbReference type="ARBA" id="ARBA00022801"/>
    </source>
</evidence>
<dbReference type="PANTHER" id="PTHR48081">
    <property type="entry name" value="AB HYDROLASE SUPERFAMILY PROTEIN C4A8.06C"/>
    <property type="match status" value="1"/>
</dbReference>
<gene>
    <name evidence="4" type="ORF">FB558_7640</name>
</gene>
<dbReference type="OrthoDB" id="9803828at2"/>
<evidence type="ECO:0000313" key="4">
    <source>
        <dbReference type="EMBL" id="TQM02993.1"/>
    </source>
</evidence>
<dbReference type="PANTHER" id="PTHR48081:SF13">
    <property type="entry name" value="ALPHA_BETA HYDROLASE"/>
    <property type="match status" value="1"/>
</dbReference>
<accession>A0A543D0X6</accession>
<dbReference type="Gene3D" id="3.40.50.1820">
    <property type="entry name" value="alpha/beta hydrolase"/>
    <property type="match status" value="1"/>
</dbReference>
<organism evidence="4 5">
    <name type="scientific">Pseudonocardia kunmingensis</name>
    <dbReference type="NCBI Taxonomy" id="630975"/>
    <lineage>
        <taxon>Bacteria</taxon>
        <taxon>Bacillati</taxon>
        <taxon>Actinomycetota</taxon>
        <taxon>Actinomycetes</taxon>
        <taxon>Pseudonocardiales</taxon>
        <taxon>Pseudonocardiaceae</taxon>
        <taxon>Pseudonocardia</taxon>
    </lineage>
</organism>
<dbReference type="SUPFAM" id="SSF53474">
    <property type="entry name" value="alpha/beta-Hydrolases"/>
    <property type="match status" value="1"/>
</dbReference>
<keyword evidence="1" id="KW-0378">Hydrolase</keyword>
<dbReference type="RefSeq" id="WP_142062661.1">
    <property type="nucleotide sequence ID" value="NZ_VFPA01000006.1"/>
</dbReference>
<dbReference type="Proteomes" id="UP000315677">
    <property type="component" value="Unassembled WGS sequence"/>
</dbReference>
<feature type="domain" description="BD-FAE-like" evidence="3">
    <location>
        <begin position="28"/>
        <end position="227"/>
    </location>
</feature>
<dbReference type="EMBL" id="VFPA01000006">
    <property type="protein sequence ID" value="TQM02993.1"/>
    <property type="molecule type" value="Genomic_DNA"/>
</dbReference>
<dbReference type="InterPro" id="IPR029058">
    <property type="entry name" value="AB_hydrolase_fold"/>
</dbReference>
<dbReference type="InterPro" id="IPR049492">
    <property type="entry name" value="BD-FAE-like_dom"/>
</dbReference>
<evidence type="ECO:0000256" key="2">
    <source>
        <dbReference type="SAM" id="MobiDB-lite"/>
    </source>
</evidence>
<evidence type="ECO:0000313" key="5">
    <source>
        <dbReference type="Proteomes" id="UP000315677"/>
    </source>
</evidence>
<reference evidence="4 5" key="1">
    <citation type="submission" date="2019-06" db="EMBL/GenBank/DDBJ databases">
        <title>Sequencing the genomes of 1000 actinobacteria strains.</title>
        <authorList>
            <person name="Klenk H.-P."/>
        </authorList>
    </citation>
    <scope>NUCLEOTIDE SEQUENCE [LARGE SCALE GENOMIC DNA]</scope>
    <source>
        <strain evidence="4 5">DSM 45301</strain>
    </source>
</reference>
<dbReference type="AlphaFoldDB" id="A0A543D0X6"/>
<feature type="region of interest" description="Disordered" evidence="2">
    <location>
        <begin position="274"/>
        <end position="294"/>
    </location>
</feature>
<protein>
    <submittedName>
        <fullName evidence="4">Acetyl esterase/lipase</fullName>
    </submittedName>
</protein>
<dbReference type="Pfam" id="PF20434">
    <property type="entry name" value="BD-FAE"/>
    <property type="match status" value="1"/>
</dbReference>
<proteinExistence type="predicted"/>
<evidence type="ECO:0000259" key="3">
    <source>
        <dbReference type="Pfam" id="PF20434"/>
    </source>
</evidence>
<comment type="caution">
    <text evidence="4">The sequence shown here is derived from an EMBL/GenBank/DDBJ whole genome shotgun (WGS) entry which is preliminary data.</text>
</comment>
<name>A0A543D0X6_9PSEU</name>
<sequence>MAGRVTAAPRRIPAVPYAHVPGFRPLELDLVLPAASGAPAPLVIALHGGGWRVGSRRSMGPAYADADPFGQFAAAGIAVAGIDYRLSGEARWPAQLEDARAALEWVRGHADELGVDPGRVGAWGESAGGHLAALLGLTADPALAAVACWYTPSDLRALPGDRGADPTDPDTREAQLLGAPQAAVPERAARASPVAHVHSAAPPFLLLHGRADRAVPCVQSERFAAALVAAGARADLHVYDGADHVWAGAPDAAADALDRTITFLRAHLATAPDRRADAAAHAPARSPEPCRRPR</sequence>